<organism evidence="3 5">
    <name type="scientific">Aquisalinus luteolus</name>
    <dbReference type="NCBI Taxonomy" id="1566827"/>
    <lineage>
        <taxon>Bacteria</taxon>
        <taxon>Pseudomonadati</taxon>
        <taxon>Pseudomonadota</taxon>
        <taxon>Alphaproteobacteria</taxon>
        <taxon>Parvularculales</taxon>
        <taxon>Parvularculaceae</taxon>
        <taxon>Aquisalinus</taxon>
    </lineage>
</organism>
<dbReference type="RefSeq" id="WP_155142981.1">
    <property type="nucleotide sequence ID" value="NZ_BMGZ01000006.1"/>
</dbReference>
<evidence type="ECO:0000313" key="5">
    <source>
        <dbReference type="Proteomes" id="UP000621856"/>
    </source>
</evidence>
<proteinExistence type="predicted"/>
<accession>A0A8J3EVY4</accession>
<dbReference type="EMBL" id="BMGZ01000006">
    <property type="protein sequence ID" value="GGI02097.1"/>
    <property type="molecule type" value="Genomic_DNA"/>
</dbReference>
<reference evidence="3" key="1">
    <citation type="journal article" date="2014" name="Int. J. Syst. Evol. Microbiol.">
        <title>Complete genome sequence of Corynebacterium casei LMG S-19264T (=DSM 44701T), isolated from a smear-ripened cheese.</title>
        <authorList>
            <consortium name="US DOE Joint Genome Institute (JGI-PGF)"/>
            <person name="Walter F."/>
            <person name="Albersmeier A."/>
            <person name="Kalinowski J."/>
            <person name="Ruckert C."/>
        </authorList>
    </citation>
    <scope>NUCLEOTIDE SEQUENCE</scope>
    <source>
        <strain evidence="3">CGMCC 1.14984</strain>
    </source>
</reference>
<reference evidence="4 6" key="2">
    <citation type="submission" date="2020-02" db="EMBL/GenBank/DDBJ databases">
        <title>Genome sequence of Parvularcula flava strain NH6-79.</title>
        <authorList>
            <person name="Abdul Karim M.H."/>
            <person name="Lam M.Q."/>
            <person name="Chen S.J."/>
            <person name="Yahya A."/>
            <person name="Shahir S."/>
            <person name="Shamsir M.S."/>
            <person name="Chong C.S."/>
        </authorList>
    </citation>
    <scope>NUCLEOTIDE SEQUENCE [LARGE SCALE GENOMIC DNA]</scope>
    <source>
        <strain evidence="4 6">NH6-79</strain>
    </source>
</reference>
<sequence length="138" mass="15101">MALLLGLILLGLLGIGHHYGLLGIRALKPSSDNRPQLAVIVVFLGLVCLHIIEIVMFAAVYRAILAWGTLGTLGADFGNSWLDLIYFSGINFVTLGYTQIETEGPLKLINMLQSLGGFMVLTWSATFLYANCEKAWKE</sequence>
<keyword evidence="6" id="KW-1185">Reference proteome</keyword>
<dbReference type="InterPro" id="IPR013099">
    <property type="entry name" value="K_chnl_dom"/>
</dbReference>
<name>A0A8J3EVY4_9PROT</name>
<protein>
    <recommendedName>
        <fullName evidence="2">Potassium channel domain-containing protein</fullName>
    </recommendedName>
</protein>
<dbReference type="Gene3D" id="1.10.287.70">
    <property type="match status" value="1"/>
</dbReference>
<keyword evidence="1" id="KW-0472">Membrane</keyword>
<reference evidence="3" key="3">
    <citation type="submission" date="2020-09" db="EMBL/GenBank/DDBJ databases">
        <authorList>
            <person name="Sun Q."/>
            <person name="Zhou Y."/>
        </authorList>
    </citation>
    <scope>NUCLEOTIDE SEQUENCE</scope>
    <source>
        <strain evidence="3">CGMCC 1.14984</strain>
    </source>
</reference>
<evidence type="ECO:0000256" key="1">
    <source>
        <dbReference type="SAM" id="Phobius"/>
    </source>
</evidence>
<keyword evidence="1" id="KW-1133">Transmembrane helix</keyword>
<feature type="transmembrane region" description="Helical" evidence="1">
    <location>
        <begin position="112"/>
        <end position="130"/>
    </location>
</feature>
<dbReference type="AlphaFoldDB" id="A0A8J3EVY4"/>
<dbReference type="EMBL" id="VCJR02000007">
    <property type="protein sequence ID" value="NHK29690.1"/>
    <property type="molecule type" value="Genomic_DNA"/>
</dbReference>
<dbReference type="SUPFAM" id="SSF81324">
    <property type="entry name" value="Voltage-gated potassium channels"/>
    <property type="match status" value="1"/>
</dbReference>
<feature type="transmembrane region" description="Helical" evidence="1">
    <location>
        <begin position="36"/>
        <end position="61"/>
    </location>
</feature>
<keyword evidence="1" id="KW-0812">Transmembrane</keyword>
<feature type="transmembrane region" description="Helical" evidence="1">
    <location>
        <begin position="81"/>
        <end position="100"/>
    </location>
</feature>
<feature type="domain" description="Potassium channel" evidence="2">
    <location>
        <begin position="51"/>
        <end position="128"/>
    </location>
</feature>
<evidence type="ECO:0000313" key="3">
    <source>
        <dbReference type="EMBL" id="GGI02097.1"/>
    </source>
</evidence>
<evidence type="ECO:0000313" key="4">
    <source>
        <dbReference type="EMBL" id="NHK29690.1"/>
    </source>
</evidence>
<dbReference type="Proteomes" id="UP000818603">
    <property type="component" value="Unassembled WGS sequence"/>
</dbReference>
<evidence type="ECO:0000313" key="6">
    <source>
        <dbReference type="Proteomes" id="UP000818603"/>
    </source>
</evidence>
<gene>
    <name evidence="4" type="ORF">FF098_017420</name>
    <name evidence="3" type="ORF">GCM10011355_34290</name>
</gene>
<evidence type="ECO:0000259" key="2">
    <source>
        <dbReference type="Pfam" id="PF07885"/>
    </source>
</evidence>
<dbReference type="Pfam" id="PF07885">
    <property type="entry name" value="Ion_trans_2"/>
    <property type="match status" value="1"/>
</dbReference>
<dbReference type="Proteomes" id="UP000621856">
    <property type="component" value="Unassembled WGS sequence"/>
</dbReference>
<comment type="caution">
    <text evidence="3">The sequence shown here is derived from an EMBL/GenBank/DDBJ whole genome shotgun (WGS) entry which is preliminary data.</text>
</comment>